<dbReference type="Proteomes" id="UP000184212">
    <property type="component" value="Unassembled WGS sequence"/>
</dbReference>
<organism evidence="3 4">
    <name type="scientific">Chryseolinea serpens</name>
    <dbReference type="NCBI Taxonomy" id="947013"/>
    <lineage>
        <taxon>Bacteria</taxon>
        <taxon>Pseudomonadati</taxon>
        <taxon>Bacteroidota</taxon>
        <taxon>Cytophagia</taxon>
        <taxon>Cytophagales</taxon>
        <taxon>Fulvivirgaceae</taxon>
        <taxon>Chryseolinea</taxon>
    </lineage>
</organism>
<keyword evidence="4" id="KW-1185">Reference proteome</keyword>
<evidence type="ECO:0000313" key="4">
    <source>
        <dbReference type="Proteomes" id="UP000184212"/>
    </source>
</evidence>
<evidence type="ECO:0000313" key="3">
    <source>
        <dbReference type="EMBL" id="SHH91282.1"/>
    </source>
</evidence>
<dbReference type="GO" id="GO:0008080">
    <property type="term" value="F:N-acetyltransferase activity"/>
    <property type="evidence" value="ECO:0007669"/>
    <property type="project" value="InterPro"/>
</dbReference>
<name>A0A1M5WV63_9BACT</name>
<keyword evidence="1 3" id="KW-0808">Transferase</keyword>
<protein>
    <submittedName>
        <fullName evidence="3">Acetyltransferase (GNAT) domain-containing protein</fullName>
    </submittedName>
</protein>
<dbReference type="OrthoDB" id="5419426at2"/>
<dbReference type="InterPro" id="IPR000182">
    <property type="entry name" value="GNAT_dom"/>
</dbReference>
<proteinExistence type="predicted"/>
<gene>
    <name evidence="3" type="ORF">SAMN04488109_6042</name>
</gene>
<dbReference type="SUPFAM" id="SSF55729">
    <property type="entry name" value="Acyl-CoA N-acyltransferases (Nat)"/>
    <property type="match status" value="1"/>
</dbReference>
<dbReference type="PROSITE" id="PS51186">
    <property type="entry name" value="GNAT"/>
    <property type="match status" value="1"/>
</dbReference>
<dbReference type="PANTHER" id="PTHR13947:SF37">
    <property type="entry name" value="LD18367P"/>
    <property type="match status" value="1"/>
</dbReference>
<dbReference type="Pfam" id="PF00583">
    <property type="entry name" value="Acetyltransf_1"/>
    <property type="match status" value="1"/>
</dbReference>
<evidence type="ECO:0000256" key="1">
    <source>
        <dbReference type="ARBA" id="ARBA00022679"/>
    </source>
</evidence>
<reference evidence="3 4" key="1">
    <citation type="submission" date="2016-11" db="EMBL/GenBank/DDBJ databases">
        <authorList>
            <person name="Jaros S."/>
            <person name="Januszkiewicz K."/>
            <person name="Wedrychowicz H."/>
        </authorList>
    </citation>
    <scope>NUCLEOTIDE SEQUENCE [LARGE SCALE GENOMIC DNA]</scope>
    <source>
        <strain evidence="3 4">DSM 24574</strain>
    </source>
</reference>
<sequence length="169" mass="19678">MRGKITLDEVSIRTTLRPGDLGYIIHRHGKLYGDEYGYGVSFESYVAGGLHEFYKGYDPSRDRVWIAEHDQRIVGFLLLMHRDNKVAQLRYFYLEADYRGIGLGKKMMSLYMDFLRACRYTASYLWTTHELSAAASLYKREGFKLTEEKESTAFGKVLKEQRYDLVTAD</sequence>
<feature type="domain" description="N-acetyltransferase" evidence="2">
    <location>
        <begin position="14"/>
        <end position="164"/>
    </location>
</feature>
<dbReference type="PANTHER" id="PTHR13947">
    <property type="entry name" value="GNAT FAMILY N-ACETYLTRANSFERASE"/>
    <property type="match status" value="1"/>
</dbReference>
<dbReference type="Gene3D" id="3.40.630.30">
    <property type="match status" value="1"/>
</dbReference>
<dbReference type="InterPro" id="IPR050769">
    <property type="entry name" value="NAT_camello-type"/>
</dbReference>
<evidence type="ECO:0000259" key="2">
    <source>
        <dbReference type="PROSITE" id="PS51186"/>
    </source>
</evidence>
<accession>A0A1M5WV63</accession>
<dbReference type="InterPro" id="IPR016181">
    <property type="entry name" value="Acyl_CoA_acyltransferase"/>
</dbReference>
<dbReference type="AlphaFoldDB" id="A0A1M5WV63"/>
<dbReference type="CDD" id="cd04301">
    <property type="entry name" value="NAT_SF"/>
    <property type="match status" value="1"/>
</dbReference>
<dbReference type="EMBL" id="FQWQ01000005">
    <property type="protein sequence ID" value="SHH91282.1"/>
    <property type="molecule type" value="Genomic_DNA"/>
</dbReference>
<dbReference type="STRING" id="947013.SAMN04488109_6042"/>
<dbReference type="RefSeq" id="WP_073142065.1">
    <property type="nucleotide sequence ID" value="NZ_FQWQ01000005.1"/>
</dbReference>